<evidence type="ECO:0000313" key="1">
    <source>
        <dbReference type="EMBL" id="OBZ81117.1"/>
    </source>
</evidence>
<dbReference type="InParanoid" id="A0A1C7MWC9"/>
<accession>A0A1C7MWC9</accession>
<gene>
    <name evidence="1" type="ORF">A0J61_10835</name>
</gene>
<reference evidence="1 2" key="1">
    <citation type="submission" date="2016-03" db="EMBL/GenBank/DDBJ databases">
        <title>Choanephora cucurbitarum.</title>
        <authorList>
            <person name="Min B."/>
            <person name="Park H."/>
            <person name="Park J.-H."/>
            <person name="Shin H.-D."/>
            <person name="Choi I.-G."/>
        </authorList>
    </citation>
    <scope>NUCLEOTIDE SEQUENCE [LARGE SCALE GENOMIC DNA]</scope>
    <source>
        <strain evidence="1 2">KUS-F28377</strain>
    </source>
</reference>
<dbReference type="Proteomes" id="UP000093000">
    <property type="component" value="Unassembled WGS sequence"/>
</dbReference>
<dbReference type="EMBL" id="LUGH01001430">
    <property type="protein sequence ID" value="OBZ81117.1"/>
    <property type="molecule type" value="Genomic_DNA"/>
</dbReference>
<evidence type="ECO:0000313" key="2">
    <source>
        <dbReference type="Proteomes" id="UP000093000"/>
    </source>
</evidence>
<comment type="caution">
    <text evidence="1">The sequence shown here is derived from an EMBL/GenBank/DDBJ whole genome shotgun (WGS) entry which is preliminary data.</text>
</comment>
<proteinExistence type="predicted"/>
<name>A0A1C7MWC9_9FUNG</name>
<sequence>MSSGVDMHDKDHYGFTYLVSETKPCATVELFWLKVKYGVKRKPLEAGGTLTPRIINACSELTRKDCQG</sequence>
<organism evidence="1 2">
    <name type="scientific">Choanephora cucurbitarum</name>
    <dbReference type="NCBI Taxonomy" id="101091"/>
    <lineage>
        <taxon>Eukaryota</taxon>
        <taxon>Fungi</taxon>
        <taxon>Fungi incertae sedis</taxon>
        <taxon>Mucoromycota</taxon>
        <taxon>Mucoromycotina</taxon>
        <taxon>Mucoromycetes</taxon>
        <taxon>Mucorales</taxon>
        <taxon>Mucorineae</taxon>
        <taxon>Choanephoraceae</taxon>
        <taxon>Choanephoroideae</taxon>
        <taxon>Choanephora</taxon>
    </lineage>
</organism>
<keyword evidence="2" id="KW-1185">Reference proteome</keyword>
<dbReference type="OrthoDB" id="2428500at2759"/>
<protein>
    <submittedName>
        <fullName evidence="1">Uncharacterized protein</fullName>
    </submittedName>
</protein>
<dbReference type="AlphaFoldDB" id="A0A1C7MWC9"/>